<gene>
    <name evidence="16" type="ORF">CPHO_12125</name>
</gene>
<dbReference type="Proteomes" id="UP000185491">
    <property type="component" value="Chromosome"/>
</dbReference>
<dbReference type="GO" id="GO:0000949">
    <property type="term" value="P:aromatic amino acid family catabolic process to alcohol via Ehrlich pathway"/>
    <property type="evidence" value="ECO:0007669"/>
    <property type="project" value="TreeGrafter"/>
</dbReference>
<evidence type="ECO:0000256" key="5">
    <source>
        <dbReference type="ARBA" id="ARBA00020054"/>
    </source>
</evidence>
<dbReference type="InterPro" id="IPR011766">
    <property type="entry name" value="TPP_enzyme_TPP-bd"/>
</dbReference>
<evidence type="ECO:0000259" key="15">
    <source>
        <dbReference type="Pfam" id="PF02776"/>
    </source>
</evidence>
<dbReference type="PROSITE" id="PS00187">
    <property type="entry name" value="TPP_ENZYMES"/>
    <property type="match status" value="1"/>
</dbReference>
<dbReference type="InterPro" id="IPR012001">
    <property type="entry name" value="Thiamin_PyroP_enz_TPP-bd_dom"/>
</dbReference>
<dbReference type="PANTHER" id="PTHR43452:SF30">
    <property type="entry name" value="PYRUVATE DECARBOXYLASE ISOZYME 1-RELATED"/>
    <property type="match status" value="1"/>
</dbReference>
<dbReference type="InterPro" id="IPR047213">
    <property type="entry name" value="TPP_PYR_PDC_IPDC-like"/>
</dbReference>
<dbReference type="PIRSF" id="PIRSF036565">
    <property type="entry name" value="Pyruvt_ip_decrb"/>
    <property type="match status" value="1"/>
</dbReference>
<comment type="similarity">
    <text evidence="4 12">Belongs to the TPP enzyme family.</text>
</comment>
<accession>A0A1L7D5V3</accession>
<keyword evidence="17" id="KW-1185">Reference proteome</keyword>
<feature type="domain" description="Thiamine pyrophosphate enzyme central" evidence="13">
    <location>
        <begin position="199"/>
        <end position="311"/>
    </location>
</feature>
<comment type="cofactor">
    <cofactor evidence="2">
        <name>thiamine diphosphate</name>
        <dbReference type="ChEBI" id="CHEBI:58937"/>
    </cofactor>
</comment>
<sequence length="559" mass="61837">MRTTTIGEFILDRLKAIGINEIIGVPGDFNLSFLEQIDAAEDIRFVGTCNELNAAYAADGYARQRGVGALLTTYGVGELSAINGIAGSRSEHVPVVSLAGAPPLYATEHGWQLHHTLADGDYTNMLDAISQFTALAIRVTPMNVVEEIDRALHTCLREKRPVHIQIPSDITHLTIEVPEHDFDTSLASSDKERLAAAADAVLAKLSTATDPILMVDQDTDRHKFTDLFRVIVEKAQLPYTQLASGKAILDERNPLFIGTYNGAASAPGVQERVEASDLVFTTNPRFIEVNSGSFTHTLREENKINFGDQHISIAGEYFVGINTLELLEELAERIPAATKKVEDPKPKLPAQRVRKDAELKHERLWRQILNFIREDDVVVAEAGTSNIGLSPWPMPAGVQYINSTIWGSIGFTLPAVMGSQLANPDRRHLLFIGDGSFQLTVQELSTILREDLKPIIFLLNNRGYTIERYILGMEQEYNDIQDWDYGALPKVFKRDTTMKSYSARTEGQLAEILEELSTADHGAFVELHLDPFDAPQGLKAFGPLTADFDFGPRGPRNES</sequence>
<feature type="domain" description="Thiamine pyrophosphate enzyme N-terminal TPP-binding" evidence="15">
    <location>
        <begin position="5"/>
        <end position="112"/>
    </location>
</feature>
<evidence type="ECO:0000313" key="17">
    <source>
        <dbReference type="Proteomes" id="UP000185491"/>
    </source>
</evidence>
<dbReference type="RefSeq" id="WP_075736182.1">
    <property type="nucleotide sequence ID" value="NZ_CP009249.1"/>
</dbReference>
<evidence type="ECO:0000256" key="10">
    <source>
        <dbReference type="ARBA" id="ARBA00023239"/>
    </source>
</evidence>
<dbReference type="PANTHER" id="PTHR43452">
    <property type="entry name" value="PYRUVATE DECARBOXYLASE"/>
    <property type="match status" value="1"/>
</dbReference>
<protein>
    <recommendedName>
        <fullName evidence="5">Alpha-keto-acid decarboxylase</fullName>
    </recommendedName>
</protein>
<evidence type="ECO:0000256" key="2">
    <source>
        <dbReference type="ARBA" id="ARBA00001964"/>
    </source>
</evidence>
<evidence type="ECO:0000259" key="14">
    <source>
        <dbReference type="Pfam" id="PF02775"/>
    </source>
</evidence>
<dbReference type="InterPro" id="IPR012000">
    <property type="entry name" value="Thiamin_PyroP_enz_cen_dom"/>
</dbReference>
<dbReference type="Gene3D" id="3.40.50.1220">
    <property type="entry name" value="TPP-binding domain"/>
    <property type="match status" value="1"/>
</dbReference>
<feature type="domain" description="Thiamine pyrophosphate enzyme TPP-binding" evidence="14">
    <location>
        <begin position="393"/>
        <end position="525"/>
    </location>
</feature>
<keyword evidence="10" id="KW-0456">Lyase</keyword>
<keyword evidence="6 11" id="KW-0479">Metal-binding</keyword>
<evidence type="ECO:0000256" key="3">
    <source>
        <dbReference type="ARBA" id="ARBA00002938"/>
    </source>
</evidence>
<feature type="binding site" evidence="11">
    <location>
        <position position="434"/>
    </location>
    <ligand>
        <name>Mg(2+)</name>
        <dbReference type="ChEBI" id="CHEBI:18420"/>
    </ligand>
</feature>
<dbReference type="SUPFAM" id="SSF52467">
    <property type="entry name" value="DHS-like NAD/FAD-binding domain"/>
    <property type="match status" value="1"/>
</dbReference>
<evidence type="ECO:0000256" key="4">
    <source>
        <dbReference type="ARBA" id="ARBA00007812"/>
    </source>
</evidence>
<dbReference type="Pfam" id="PF00205">
    <property type="entry name" value="TPP_enzyme_M"/>
    <property type="match status" value="1"/>
</dbReference>
<dbReference type="KEGG" id="cpho:CPHO_12125"/>
<dbReference type="Pfam" id="PF02775">
    <property type="entry name" value="TPP_enzyme_C"/>
    <property type="match status" value="1"/>
</dbReference>
<dbReference type="InterPro" id="IPR047214">
    <property type="entry name" value="TPP_PDC_IPDC"/>
</dbReference>
<comment type="cofactor">
    <cofactor evidence="1">
        <name>a metal cation</name>
        <dbReference type="ChEBI" id="CHEBI:25213"/>
    </cofactor>
</comment>
<dbReference type="InterPro" id="IPR029061">
    <property type="entry name" value="THDP-binding"/>
</dbReference>
<evidence type="ECO:0000256" key="6">
    <source>
        <dbReference type="ARBA" id="ARBA00022723"/>
    </source>
</evidence>
<evidence type="ECO:0000256" key="1">
    <source>
        <dbReference type="ARBA" id="ARBA00001920"/>
    </source>
</evidence>
<dbReference type="GO" id="GO:0005829">
    <property type="term" value="C:cytosol"/>
    <property type="evidence" value="ECO:0007669"/>
    <property type="project" value="TreeGrafter"/>
</dbReference>
<comment type="cofactor">
    <cofactor evidence="11">
        <name>Mg(2+)</name>
        <dbReference type="ChEBI" id="CHEBI:18420"/>
    </cofactor>
    <text evidence="11">Binds 1 Mg(2+) per subunit.</text>
</comment>
<dbReference type="EMBL" id="CP009249">
    <property type="protein sequence ID" value="APT93514.1"/>
    <property type="molecule type" value="Genomic_DNA"/>
</dbReference>
<reference evidence="16 17" key="1">
    <citation type="submission" date="2014-08" db="EMBL/GenBank/DDBJ databases">
        <title>Complete genome sequence of Corynebacterium phocae M408/89/1(T)(=DSM 44612(T)), isolated from the common seal (Phoca vitulina).</title>
        <authorList>
            <person name="Ruckert C."/>
            <person name="Albersmeier A."/>
            <person name="Winkler A."/>
            <person name="Kalinowski J."/>
        </authorList>
    </citation>
    <scope>NUCLEOTIDE SEQUENCE [LARGE SCALE GENOMIC DNA]</scope>
    <source>
        <strain evidence="16 17">M408/89/1</strain>
    </source>
</reference>
<dbReference type="OrthoDB" id="4959782at2"/>
<dbReference type="GO" id="GO:0000287">
    <property type="term" value="F:magnesium ion binding"/>
    <property type="evidence" value="ECO:0007669"/>
    <property type="project" value="InterPro"/>
</dbReference>
<keyword evidence="16" id="KW-0670">Pyruvate</keyword>
<organism evidence="16 17">
    <name type="scientific">Corynebacterium phocae</name>
    <dbReference type="NCBI Taxonomy" id="161895"/>
    <lineage>
        <taxon>Bacteria</taxon>
        <taxon>Bacillati</taxon>
        <taxon>Actinomycetota</taxon>
        <taxon>Actinomycetes</taxon>
        <taxon>Mycobacteriales</taxon>
        <taxon>Corynebacteriaceae</taxon>
        <taxon>Corynebacterium</taxon>
    </lineage>
</organism>
<name>A0A1L7D5V3_9CORY</name>
<evidence type="ECO:0000256" key="12">
    <source>
        <dbReference type="RuleBase" id="RU362132"/>
    </source>
</evidence>
<dbReference type="CDD" id="cd07038">
    <property type="entry name" value="TPP_PYR_PDC_IPDC_like"/>
    <property type="match status" value="1"/>
</dbReference>
<dbReference type="CDD" id="cd02005">
    <property type="entry name" value="TPP_PDC_IPDC"/>
    <property type="match status" value="1"/>
</dbReference>
<dbReference type="Pfam" id="PF02776">
    <property type="entry name" value="TPP_enzyme_N"/>
    <property type="match status" value="1"/>
</dbReference>
<dbReference type="GO" id="GO:0004737">
    <property type="term" value="F:pyruvate decarboxylase activity"/>
    <property type="evidence" value="ECO:0007669"/>
    <property type="project" value="TreeGrafter"/>
</dbReference>
<keyword evidence="7" id="KW-0210">Decarboxylase</keyword>
<feature type="binding site" evidence="11">
    <location>
        <position position="463"/>
    </location>
    <ligand>
        <name>Mg(2+)</name>
        <dbReference type="ChEBI" id="CHEBI:18420"/>
    </ligand>
</feature>
<dbReference type="FunFam" id="3.40.50.970:FF:000024">
    <property type="entry name" value="Pyruvate decarboxylase isozyme"/>
    <property type="match status" value="1"/>
</dbReference>
<dbReference type="AlphaFoldDB" id="A0A1L7D5V3"/>
<evidence type="ECO:0000256" key="7">
    <source>
        <dbReference type="ARBA" id="ARBA00022793"/>
    </source>
</evidence>
<comment type="function">
    <text evidence="3">Decarboxylates branched-chain and aromatic alpha-keto acids to aldehydes.</text>
</comment>
<dbReference type="InterPro" id="IPR012110">
    <property type="entry name" value="PDC/IPDC-like"/>
</dbReference>
<dbReference type="InterPro" id="IPR029035">
    <property type="entry name" value="DHS-like_NAD/FAD-binding_dom"/>
</dbReference>
<dbReference type="FunFam" id="3.40.50.970:FF:000019">
    <property type="entry name" value="Pyruvate decarboxylase isozyme"/>
    <property type="match status" value="1"/>
</dbReference>
<dbReference type="SUPFAM" id="SSF52518">
    <property type="entry name" value="Thiamin diphosphate-binding fold (THDP-binding)"/>
    <property type="match status" value="2"/>
</dbReference>
<feature type="binding site" evidence="11">
    <location>
        <position position="461"/>
    </location>
    <ligand>
        <name>Mg(2+)</name>
        <dbReference type="ChEBI" id="CHEBI:18420"/>
    </ligand>
</feature>
<evidence type="ECO:0000259" key="13">
    <source>
        <dbReference type="Pfam" id="PF00205"/>
    </source>
</evidence>
<keyword evidence="9 12" id="KW-0786">Thiamine pyrophosphate</keyword>
<evidence type="ECO:0000256" key="8">
    <source>
        <dbReference type="ARBA" id="ARBA00022842"/>
    </source>
</evidence>
<proteinExistence type="inferred from homology"/>
<dbReference type="STRING" id="161895.CPHO_12125"/>
<dbReference type="InterPro" id="IPR000399">
    <property type="entry name" value="TPP-bd_CS"/>
</dbReference>
<dbReference type="Gene3D" id="3.40.50.970">
    <property type="match status" value="2"/>
</dbReference>
<evidence type="ECO:0000256" key="11">
    <source>
        <dbReference type="PIRSR" id="PIRSR036565-2"/>
    </source>
</evidence>
<keyword evidence="8 11" id="KW-0460">Magnesium</keyword>
<evidence type="ECO:0000256" key="9">
    <source>
        <dbReference type="ARBA" id="ARBA00023052"/>
    </source>
</evidence>
<dbReference type="GO" id="GO:0030976">
    <property type="term" value="F:thiamine pyrophosphate binding"/>
    <property type="evidence" value="ECO:0007669"/>
    <property type="project" value="InterPro"/>
</dbReference>
<evidence type="ECO:0000313" key="16">
    <source>
        <dbReference type="EMBL" id="APT93514.1"/>
    </source>
</evidence>